<organism evidence="4 5">
    <name type="scientific">Paenibacillus septentrionalis</name>
    <dbReference type="NCBI Taxonomy" id="429342"/>
    <lineage>
        <taxon>Bacteria</taxon>
        <taxon>Bacillati</taxon>
        <taxon>Bacillota</taxon>
        <taxon>Bacilli</taxon>
        <taxon>Bacillales</taxon>
        <taxon>Paenibacillaceae</taxon>
        <taxon>Paenibacillus</taxon>
    </lineage>
</organism>
<protein>
    <submittedName>
        <fullName evidence="4">TetR/AcrR family transcriptional regulator</fullName>
    </submittedName>
</protein>
<dbReference type="InterPro" id="IPR009057">
    <property type="entry name" value="Homeodomain-like_sf"/>
</dbReference>
<dbReference type="InterPro" id="IPR001647">
    <property type="entry name" value="HTH_TetR"/>
</dbReference>
<dbReference type="PRINTS" id="PR00455">
    <property type="entry name" value="HTHTETR"/>
</dbReference>
<keyword evidence="5" id="KW-1185">Reference proteome</keyword>
<proteinExistence type="predicted"/>
<dbReference type="Pfam" id="PF00440">
    <property type="entry name" value="TetR_N"/>
    <property type="match status" value="1"/>
</dbReference>
<dbReference type="PROSITE" id="PS01081">
    <property type="entry name" value="HTH_TETR_1"/>
    <property type="match status" value="1"/>
</dbReference>
<reference evidence="5" key="1">
    <citation type="journal article" date="2019" name="Int. J. Syst. Evol. Microbiol.">
        <title>The Global Catalogue of Microorganisms (GCM) 10K type strain sequencing project: providing services to taxonomists for standard genome sequencing and annotation.</title>
        <authorList>
            <consortium name="The Broad Institute Genomics Platform"/>
            <consortium name="The Broad Institute Genome Sequencing Center for Infectious Disease"/>
            <person name="Wu L."/>
            <person name="Ma J."/>
        </authorList>
    </citation>
    <scope>NUCLEOTIDE SEQUENCE [LARGE SCALE GENOMIC DNA]</scope>
    <source>
        <strain evidence="5">PCU 280</strain>
    </source>
</reference>
<dbReference type="InterPro" id="IPR023772">
    <property type="entry name" value="DNA-bd_HTH_TetR-type_CS"/>
</dbReference>
<dbReference type="RefSeq" id="WP_379237684.1">
    <property type="nucleotide sequence ID" value="NZ_JBHSTE010000007.1"/>
</dbReference>
<accession>A0ABW1V7Q4</accession>
<dbReference type="EMBL" id="JBHSTE010000007">
    <property type="protein sequence ID" value="MFC6334799.1"/>
    <property type="molecule type" value="Genomic_DNA"/>
</dbReference>
<dbReference type="Gene3D" id="1.10.357.10">
    <property type="entry name" value="Tetracycline Repressor, domain 2"/>
    <property type="match status" value="1"/>
</dbReference>
<dbReference type="InterPro" id="IPR050624">
    <property type="entry name" value="HTH-type_Tx_Regulator"/>
</dbReference>
<dbReference type="PANTHER" id="PTHR43479">
    <property type="entry name" value="ACREF/ENVCD OPERON REPRESSOR-RELATED"/>
    <property type="match status" value="1"/>
</dbReference>
<feature type="domain" description="HTH tetR-type" evidence="3">
    <location>
        <begin position="9"/>
        <end position="69"/>
    </location>
</feature>
<dbReference type="PANTHER" id="PTHR43479:SF21">
    <property type="entry name" value="TRANSCRIPTIONAL REGULATOR, TETR FAMILY"/>
    <property type="match status" value="1"/>
</dbReference>
<feature type="DNA-binding region" description="H-T-H motif" evidence="2">
    <location>
        <begin position="32"/>
        <end position="51"/>
    </location>
</feature>
<evidence type="ECO:0000313" key="4">
    <source>
        <dbReference type="EMBL" id="MFC6334799.1"/>
    </source>
</evidence>
<evidence type="ECO:0000256" key="2">
    <source>
        <dbReference type="PROSITE-ProRule" id="PRU00335"/>
    </source>
</evidence>
<evidence type="ECO:0000256" key="1">
    <source>
        <dbReference type="ARBA" id="ARBA00023125"/>
    </source>
</evidence>
<dbReference type="SUPFAM" id="SSF46689">
    <property type="entry name" value="Homeodomain-like"/>
    <property type="match status" value="1"/>
</dbReference>
<evidence type="ECO:0000313" key="5">
    <source>
        <dbReference type="Proteomes" id="UP001596233"/>
    </source>
</evidence>
<sequence>MDGFERRKQKKLAQIYTAAIELFFKYGFQKISVNEIAQQAKVSPATIYNYFGTKEQLYADSLFYWMDKQLQHYESILNAELTFVEKTKQIMLLEAENLKKLTNELPQLSSQEQDDMLKSMDDYAEQKLTDFFKKYVALGRKEGYISKSQSDVVIMRYFMLFQRELSRYWRESTPELTTTQQELDHMLQLFFYGLAGDRQVQ</sequence>
<gene>
    <name evidence="4" type="ORF">ACFP56_19370</name>
</gene>
<name>A0ABW1V7Q4_9BACL</name>
<keyword evidence="1 2" id="KW-0238">DNA-binding</keyword>
<dbReference type="Proteomes" id="UP001596233">
    <property type="component" value="Unassembled WGS sequence"/>
</dbReference>
<dbReference type="PROSITE" id="PS50977">
    <property type="entry name" value="HTH_TETR_2"/>
    <property type="match status" value="1"/>
</dbReference>
<evidence type="ECO:0000259" key="3">
    <source>
        <dbReference type="PROSITE" id="PS50977"/>
    </source>
</evidence>
<comment type="caution">
    <text evidence="4">The sequence shown here is derived from an EMBL/GenBank/DDBJ whole genome shotgun (WGS) entry which is preliminary data.</text>
</comment>